<dbReference type="GO" id="GO:0005524">
    <property type="term" value="F:ATP binding"/>
    <property type="evidence" value="ECO:0007669"/>
    <property type="project" value="UniProtKB-UniRule"/>
</dbReference>
<sequence>MNAEAQTAAAGDDATAGGEDTRVRVQALLDALVRELVLDEGGRTRDPTVTHGLVDGVRAALDRLASGDGEADATAAGGSLSPGDFLANSFVVRELLGTGGMAEVYRVRHRDLRYDYAAKILKPERGNYPRGRVRSASSEGVRRGATRTCVS</sequence>
<feature type="region of interest" description="Disordered" evidence="2">
    <location>
        <begin position="127"/>
        <end position="151"/>
    </location>
</feature>
<evidence type="ECO:0000256" key="2">
    <source>
        <dbReference type="SAM" id="MobiDB-lite"/>
    </source>
</evidence>
<organism evidence="3 4">
    <name type="scientific">Lichenibacterium ramalinae</name>
    <dbReference type="NCBI Taxonomy" id="2316527"/>
    <lineage>
        <taxon>Bacteria</taxon>
        <taxon>Pseudomonadati</taxon>
        <taxon>Pseudomonadota</taxon>
        <taxon>Alphaproteobacteria</taxon>
        <taxon>Hyphomicrobiales</taxon>
        <taxon>Lichenihabitantaceae</taxon>
        <taxon>Lichenibacterium</taxon>
    </lineage>
</organism>
<dbReference type="InterPro" id="IPR017441">
    <property type="entry name" value="Protein_kinase_ATP_BS"/>
</dbReference>
<keyword evidence="1" id="KW-0547">Nucleotide-binding</keyword>
<dbReference type="SUPFAM" id="SSF56112">
    <property type="entry name" value="Protein kinase-like (PK-like)"/>
    <property type="match status" value="1"/>
</dbReference>
<comment type="caution">
    <text evidence="3">The sequence shown here is derived from an EMBL/GenBank/DDBJ whole genome shotgun (WGS) entry which is preliminary data.</text>
</comment>
<name>A0A4Q2R5N9_9HYPH</name>
<protein>
    <recommendedName>
        <fullName evidence="5">Protein kinase domain-containing protein</fullName>
    </recommendedName>
</protein>
<evidence type="ECO:0000313" key="4">
    <source>
        <dbReference type="Proteomes" id="UP000289411"/>
    </source>
</evidence>
<evidence type="ECO:0008006" key="5">
    <source>
        <dbReference type="Google" id="ProtNLM"/>
    </source>
</evidence>
<feature type="non-terminal residue" evidence="3">
    <location>
        <position position="151"/>
    </location>
</feature>
<dbReference type="Gene3D" id="3.30.200.20">
    <property type="entry name" value="Phosphorylase Kinase, domain 1"/>
    <property type="match status" value="1"/>
</dbReference>
<accession>A0A4Q2R5N9</accession>
<dbReference type="InterPro" id="IPR011009">
    <property type="entry name" value="Kinase-like_dom_sf"/>
</dbReference>
<evidence type="ECO:0000256" key="1">
    <source>
        <dbReference type="PROSITE-ProRule" id="PRU10141"/>
    </source>
</evidence>
<reference evidence="3 4" key="2">
    <citation type="submission" date="2019-02" db="EMBL/GenBank/DDBJ databases">
        <title>'Lichenibacterium ramalinii' gen. nov. sp. nov., 'Lichenibacterium minor' gen. nov. sp. nov.</title>
        <authorList>
            <person name="Pankratov T."/>
        </authorList>
    </citation>
    <scope>NUCLEOTIDE SEQUENCE [LARGE SCALE GENOMIC DNA]</scope>
    <source>
        <strain evidence="3 4">RmlP001</strain>
    </source>
</reference>
<dbReference type="PROSITE" id="PS00107">
    <property type="entry name" value="PROTEIN_KINASE_ATP"/>
    <property type="match status" value="1"/>
</dbReference>
<evidence type="ECO:0000313" key="3">
    <source>
        <dbReference type="EMBL" id="RYB01876.1"/>
    </source>
</evidence>
<proteinExistence type="predicted"/>
<gene>
    <name evidence="3" type="ORF">D3272_24100</name>
</gene>
<keyword evidence="4" id="KW-1185">Reference proteome</keyword>
<feature type="binding site" evidence="1">
    <location>
        <position position="119"/>
    </location>
    <ligand>
        <name>ATP</name>
        <dbReference type="ChEBI" id="CHEBI:30616"/>
    </ligand>
</feature>
<dbReference type="Proteomes" id="UP000289411">
    <property type="component" value="Unassembled WGS sequence"/>
</dbReference>
<reference evidence="3 4" key="1">
    <citation type="submission" date="2018-09" db="EMBL/GenBank/DDBJ databases">
        <authorList>
            <person name="Grouzdev D.S."/>
            <person name="Krutkina M.S."/>
        </authorList>
    </citation>
    <scope>NUCLEOTIDE SEQUENCE [LARGE SCALE GENOMIC DNA]</scope>
    <source>
        <strain evidence="3 4">RmlP001</strain>
    </source>
</reference>
<keyword evidence="1" id="KW-0067">ATP-binding</keyword>
<dbReference type="AlphaFoldDB" id="A0A4Q2R5N9"/>
<dbReference type="EMBL" id="QYBC01000027">
    <property type="protein sequence ID" value="RYB01876.1"/>
    <property type="molecule type" value="Genomic_DNA"/>
</dbReference>